<feature type="transmembrane region" description="Helical" evidence="1">
    <location>
        <begin position="55"/>
        <end position="79"/>
    </location>
</feature>
<comment type="caution">
    <text evidence="2">The sequence shown here is derived from an EMBL/GenBank/DDBJ whole genome shotgun (WGS) entry which is preliminary data.</text>
</comment>
<feature type="transmembrane region" description="Helical" evidence="1">
    <location>
        <begin position="91"/>
        <end position="109"/>
    </location>
</feature>
<accession>A0A2N7JPR6</accession>
<evidence type="ECO:0000256" key="1">
    <source>
        <dbReference type="SAM" id="Phobius"/>
    </source>
</evidence>
<dbReference type="RefSeq" id="WP_102463789.1">
    <property type="nucleotide sequence ID" value="NZ_MCVV02000002.1"/>
</dbReference>
<organism evidence="2 3">
    <name type="scientific">Vibrio splendidus</name>
    <dbReference type="NCBI Taxonomy" id="29497"/>
    <lineage>
        <taxon>Bacteria</taxon>
        <taxon>Pseudomonadati</taxon>
        <taxon>Pseudomonadota</taxon>
        <taxon>Gammaproteobacteria</taxon>
        <taxon>Vibrionales</taxon>
        <taxon>Vibrionaceae</taxon>
        <taxon>Vibrio</taxon>
    </lineage>
</organism>
<evidence type="ECO:0000313" key="3">
    <source>
        <dbReference type="Proteomes" id="UP000235533"/>
    </source>
</evidence>
<keyword evidence="1" id="KW-1133">Transmembrane helix</keyword>
<reference evidence="3" key="1">
    <citation type="submission" date="2016-07" db="EMBL/GenBank/DDBJ databases">
        <title>Nontailed viruses are major unrecognized killers of bacteria in the ocean.</title>
        <authorList>
            <person name="Kauffman K."/>
            <person name="Hussain F."/>
            <person name="Yang J."/>
            <person name="Arevalo P."/>
            <person name="Brown J."/>
            <person name="Cutler M."/>
            <person name="Kelly L."/>
            <person name="Polz M.F."/>
        </authorList>
    </citation>
    <scope>NUCLEOTIDE SEQUENCE [LARGE SCALE GENOMIC DNA]</scope>
    <source>
        <strain evidence="3">10N.261.48.B5</strain>
    </source>
</reference>
<dbReference type="Proteomes" id="UP000235533">
    <property type="component" value="Unassembled WGS sequence"/>
</dbReference>
<dbReference type="EMBL" id="MCZF01000185">
    <property type="protein sequence ID" value="PMM49349.1"/>
    <property type="molecule type" value="Genomic_DNA"/>
</dbReference>
<keyword evidence="1" id="KW-0472">Membrane</keyword>
<keyword evidence="1" id="KW-0812">Transmembrane</keyword>
<gene>
    <name evidence="2" type="ORF">BCT54_24790</name>
</gene>
<dbReference type="AlphaFoldDB" id="A0A2N7JPR6"/>
<evidence type="ECO:0000313" key="2">
    <source>
        <dbReference type="EMBL" id="PMM49349.1"/>
    </source>
</evidence>
<sequence length="113" mass="12767">MNLLGQIFGSQSMLERGLKTITQTGDAMFFTDEEKAKHKLALLRAYEPFKLVQRYIVLLFTVPYVLLHSFVVIGCMHGYEWQPIGVMINEAFGYPVLAIIGLYLTGGVLPKKK</sequence>
<name>A0A2N7JPR6_VIBSP</name>
<protein>
    <submittedName>
        <fullName evidence="2">Uncharacterized protein</fullName>
    </submittedName>
</protein>
<proteinExistence type="predicted"/>